<dbReference type="CDD" id="cd16936">
    <property type="entry name" value="HATPase_RsbW-like"/>
    <property type="match status" value="1"/>
</dbReference>
<accession>A0ABV6UJD9</accession>
<dbReference type="Gene3D" id="3.30.565.10">
    <property type="entry name" value="Histidine kinase-like ATPase, C-terminal domain"/>
    <property type="match status" value="1"/>
</dbReference>
<dbReference type="InterPro" id="IPR003594">
    <property type="entry name" value="HATPase_dom"/>
</dbReference>
<dbReference type="Pfam" id="PF13581">
    <property type="entry name" value="HATPase_c_2"/>
    <property type="match status" value="1"/>
</dbReference>
<evidence type="ECO:0000256" key="1">
    <source>
        <dbReference type="ARBA" id="ARBA00022527"/>
    </source>
</evidence>
<sequence>MSTDRPGADLRVRSSRLPLSGAAGTSPRARDHTRAFLEHCSPPLAPEVLDDVLIASGELVSNALRHAPGPCVLRLTDDGSRLTLAVSDSSTEAPVPRRPDLTAGGGGFGWHLLLRIAADVEVDRDPLRGKTITVTVPARSPTCGRSDD</sequence>
<name>A0ABV6UJD9_9ACTN</name>
<dbReference type="InterPro" id="IPR050267">
    <property type="entry name" value="Anti-sigma-factor_SerPK"/>
</dbReference>
<protein>
    <submittedName>
        <fullName evidence="4">ATP-binding protein</fullName>
    </submittedName>
</protein>
<dbReference type="PANTHER" id="PTHR35526:SF3">
    <property type="entry name" value="ANTI-SIGMA-F FACTOR RSBW"/>
    <property type="match status" value="1"/>
</dbReference>
<feature type="region of interest" description="Disordered" evidence="2">
    <location>
        <begin position="1"/>
        <end position="30"/>
    </location>
</feature>
<dbReference type="InterPro" id="IPR036890">
    <property type="entry name" value="HATPase_C_sf"/>
</dbReference>
<keyword evidence="5" id="KW-1185">Reference proteome</keyword>
<dbReference type="GO" id="GO:0005524">
    <property type="term" value="F:ATP binding"/>
    <property type="evidence" value="ECO:0007669"/>
    <property type="project" value="UniProtKB-KW"/>
</dbReference>
<feature type="domain" description="Histidine kinase/HSP90-like ATPase" evidence="3">
    <location>
        <begin position="28"/>
        <end position="135"/>
    </location>
</feature>
<evidence type="ECO:0000259" key="3">
    <source>
        <dbReference type="Pfam" id="PF13581"/>
    </source>
</evidence>
<gene>
    <name evidence="4" type="ORF">ACEZDJ_09655</name>
</gene>
<evidence type="ECO:0000313" key="4">
    <source>
        <dbReference type="EMBL" id="MFC1401552.1"/>
    </source>
</evidence>
<keyword evidence="4" id="KW-0067">ATP-binding</keyword>
<dbReference type="EMBL" id="JBHEZZ010000004">
    <property type="protein sequence ID" value="MFC1401552.1"/>
    <property type="molecule type" value="Genomic_DNA"/>
</dbReference>
<dbReference type="SUPFAM" id="SSF55874">
    <property type="entry name" value="ATPase domain of HSP90 chaperone/DNA topoisomerase II/histidine kinase"/>
    <property type="match status" value="1"/>
</dbReference>
<proteinExistence type="predicted"/>
<keyword evidence="1" id="KW-0723">Serine/threonine-protein kinase</keyword>
<dbReference type="Proteomes" id="UP001592528">
    <property type="component" value="Unassembled WGS sequence"/>
</dbReference>
<comment type="caution">
    <text evidence="4">The sequence shown here is derived from an EMBL/GenBank/DDBJ whole genome shotgun (WGS) entry which is preliminary data.</text>
</comment>
<dbReference type="PANTHER" id="PTHR35526">
    <property type="entry name" value="ANTI-SIGMA-F FACTOR RSBW-RELATED"/>
    <property type="match status" value="1"/>
</dbReference>
<reference evidence="4 5" key="1">
    <citation type="submission" date="2024-09" db="EMBL/GenBank/DDBJ databases">
        <authorList>
            <person name="Lee S.D."/>
        </authorList>
    </citation>
    <scope>NUCLEOTIDE SEQUENCE [LARGE SCALE GENOMIC DNA]</scope>
    <source>
        <strain evidence="4 5">N1-5</strain>
    </source>
</reference>
<keyword evidence="1" id="KW-0808">Transferase</keyword>
<dbReference type="RefSeq" id="WP_051726027.1">
    <property type="nucleotide sequence ID" value="NZ_JBHEZZ010000004.1"/>
</dbReference>
<evidence type="ECO:0000313" key="5">
    <source>
        <dbReference type="Proteomes" id="UP001592528"/>
    </source>
</evidence>
<keyword evidence="1" id="KW-0418">Kinase</keyword>
<feature type="compositionally biased region" description="Basic and acidic residues" evidence="2">
    <location>
        <begin position="1"/>
        <end position="12"/>
    </location>
</feature>
<keyword evidence="4" id="KW-0547">Nucleotide-binding</keyword>
<organism evidence="4 5">
    <name type="scientific">Streptacidiphilus cavernicola</name>
    <dbReference type="NCBI Taxonomy" id="3342716"/>
    <lineage>
        <taxon>Bacteria</taxon>
        <taxon>Bacillati</taxon>
        <taxon>Actinomycetota</taxon>
        <taxon>Actinomycetes</taxon>
        <taxon>Kitasatosporales</taxon>
        <taxon>Streptomycetaceae</taxon>
        <taxon>Streptacidiphilus</taxon>
    </lineage>
</organism>
<evidence type="ECO:0000256" key="2">
    <source>
        <dbReference type="SAM" id="MobiDB-lite"/>
    </source>
</evidence>